<evidence type="ECO:0000256" key="6">
    <source>
        <dbReference type="ARBA" id="ARBA00022989"/>
    </source>
</evidence>
<feature type="transmembrane region" description="Helical" evidence="10">
    <location>
        <begin position="31"/>
        <end position="49"/>
    </location>
</feature>
<dbReference type="KEGG" id="llu:AKJ09_02800"/>
<feature type="transmembrane region" description="Helical" evidence="10">
    <location>
        <begin position="95"/>
        <end position="113"/>
    </location>
</feature>
<comment type="similarity">
    <text evidence="2 9">Belongs to the membrane-bound acyltransferase family.</text>
</comment>
<keyword evidence="5 10" id="KW-0812">Transmembrane</keyword>
<dbReference type="InterPro" id="IPR028362">
    <property type="entry name" value="AlgI"/>
</dbReference>
<keyword evidence="3 9" id="KW-1003">Cell membrane</keyword>
<dbReference type="Pfam" id="PF03062">
    <property type="entry name" value="MBOAT"/>
    <property type="match status" value="1"/>
</dbReference>
<evidence type="ECO:0000256" key="9">
    <source>
        <dbReference type="PIRNR" id="PIRNR016636"/>
    </source>
</evidence>
<gene>
    <name evidence="11" type="ORF">AKJ09_02800</name>
</gene>
<feature type="transmembrane region" description="Helical" evidence="10">
    <location>
        <begin position="390"/>
        <end position="410"/>
    </location>
</feature>
<feature type="transmembrane region" description="Helical" evidence="10">
    <location>
        <begin position="435"/>
        <end position="452"/>
    </location>
</feature>
<evidence type="ECO:0000313" key="12">
    <source>
        <dbReference type="Proteomes" id="UP000064967"/>
    </source>
</evidence>
<proteinExistence type="inferred from homology"/>
<sequence>MLFASPLYGVFLLVTYTVFWALRKRAFLRPLFLMLASYVFYFVGTYDSALEQEVPLGPLGWTLLCVGIIFVGSSLDYFIGRLLGRTESPTARKALLLVSVVYYLGVLSVFKYFNFAVDSIATVCSWIGVHVSPVHLRLVLPFGISFFTFETMSYTIDVYRREIPPADRYLDYLLFVAFFPHLVAGPIVRPKTMLPQLAAEPVASEAMKAEGLYLIATGLMKKVIIGDTLGINLVNRVFDNPERFSSLEVLVAVYAYAIKIYADFSGYSDVAIGSAKLFGYELPKNFDAPYTSSDLQEFWRRWHISLSSWLRDYLYISLGGNRGSKWATYRNLMLTMVLGGLWHGASWNFVIWGALHGGALGVNRAWQRSRKAPQETRQETQKKPSSEITLGRVISVFATFHFVCFAWIFFRAPTFAHATLMLERMGKLTFDSPNLAPKVLAVLALGIITHFLPRDLLTQLRSAFARSPALVQGVTLAATAYAIHFAAGAKAEPFIYGQF</sequence>
<dbReference type="EMBL" id="CP012333">
    <property type="protein sequence ID" value="AKU96136.1"/>
    <property type="molecule type" value="Genomic_DNA"/>
</dbReference>
<evidence type="ECO:0000313" key="11">
    <source>
        <dbReference type="EMBL" id="AKU96136.1"/>
    </source>
</evidence>
<feature type="transmembrane region" description="Helical" evidence="10">
    <location>
        <begin position="341"/>
        <end position="362"/>
    </location>
</feature>
<comment type="subcellular location">
    <subcellularLocation>
        <location evidence="1">Cell membrane</location>
        <topology evidence="1">Multi-pass membrane protein</topology>
    </subcellularLocation>
</comment>
<evidence type="ECO:0000256" key="4">
    <source>
        <dbReference type="ARBA" id="ARBA00022679"/>
    </source>
</evidence>
<reference evidence="11 12" key="1">
    <citation type="submission" date="2015-08" db="EMBL/GenBank/DDBJ databases">
        <authorList>
            <person name="Babu N.S."/>
            <person name="Beckwith C.J."/>
            <person name="Beseler K.G."/>
            <person name="Brison A."/>
            <person name="Carone J.V."/>
            <person name="Caskin T.P."/>
            <person name="Diamond M."/>
            <person name="Durham M.E."/>
            <person name="Foxe J.M."/>
            <person name="Go M."/>
            <person name="Henderson B.A."/>
            <person name="Jones I.B."/>
            <person name="McGettigan J.A."/>
            <person name="Micheletti S.J."/>
            <person name="Nasrallah M.E."/>
            <person name="Ortiz D."/>
            <person name="Piller C.R."/>
            <person name="Privatt S.R."/>
            <person name="Schneider S.L."/>
            <person name="Sharp S."/>
            <person name="Smith T.C."/>
            <person name="Stanton J.D."/>
            <person name="Ullery H.E."/>
            <person name="Wilson R.J."/>
            <person name="Serrano M.G."/>
            <person name="Buck G."/>
            <person name="Lee V."/>
            <person name="Wang Y."/>
            <person name="Carvalho R."/>
            <person name="Voegtly L."/>
            <person name="Shi R."/>
            <person name="Duckworth R."/>
            <person name="Johnson A."/>
            <person name="Loviza R."/>
            <person name="Walstead R."/>
            <person name="Shah Z."/>
            <person name="Kiflezghi M."/>
            <person name="Wade K."/>
            <person name="Ball S.L."/>
            <person name="Bradley K.W."/>
            <person name="Asai D.J."/>
            <person name="Bowman C.A."/>
            <person name="Russell D.A."/>
            <person name="Pope W.H."/>
            <person name="Jacobs-Sera D."/>
            <person name="Hendrix R.W."/>
            <person name="Hatfull G.F."/>
        </authorList>
    </citation>
    <scope>NUCLEOTIDE SEQUENCE [LARGE SCALE GENOMIC DNA]</scope>
    <source>
        <strain evidence="11 12">DSM 27648</strain>
    </source>
</reference>
<dbReference type="GO" id="GO:0042121">
    <property type="term" value="P:alginic acid biosynthetic process"/>
    <property type="evidence" value="ECO:0007669"/>
    <property type="project" value="InterPro"/>
</dbReference>
<evidence type="ECO:0000256" key="5">
    <source>
        <dbReference type="ARBA" id="ARBA00022692"/>
    </source>
</evidence>
<keyword evidence="8 9" id="KW-0012">Acyltransferase</keyword>
<name>A0A0K1PRX1_9BACT</name>
<dbReference type="OrthoDB" id="139172at2"/>
<dbReference type="AlphaFoldDB" id="A0A0K1PRX1"/>
<dbReference type="PANTHER" id="PTHR13285:SF23">
    <property type="entry name" value="TEICHOIC ACID D-ALANYLTRANSFERASE"/>
    <property type="match status" value="1"/>
</dbReference>
<dbReference type="GO" id="GO:0005886">
    <property type="term" value="C:plasma membrane"/>
    <property type="evidence" value="ECO:0007669"/>
    <property type="project" value="UniProtKB-SubCell"/>
</dbReference>
<dbReference type="PIRSF" id="PIRSF500217">
    <property type="entry name" value="AlgI"/>
    <property type="match status" value="1"/>
</dbReference>
<feature type="transmembrane region" description="Helical" evidence="10">
    <location>
        <begin position="125"/>
        <end position="149"/>
    </location>
</feature>
<accession>A0A0K1PRX1</accession>
<evidence type="ECO:0000256" key="1">
    <source>
        <dbReference type="ARBA" id="ARBA00004651"/>
    </source>
</evidence>
<dbReference type="GO" id="GO:0016746">
    <property type="term" value="F:acyltransferase activity"/>
    <property type="evidence" value="ECO:0007669"/>
    <property type="project" value="UniProtKB-KW"/>
</dbReference>
<organism evidence="11 12">
    <name type="scientific">Labilithrix luteola</name>
    <dbReference type="NCBI Taxonomy" id="1391654"/>
    <lineage>
        <taxon>Bacteria</taxon>
        <taxon>Pseudomonadati</taxon>
        <taxon>Myxococcota</taxon>
        <taxon>Polyangia</taxon>
        <taxon>Polyangiales</taxon>
        <taxon>Labilitrichaceae</taxon>
        <taxon>Labilithrix</taxon>
    </lineage>
</organism>
<dbReference type="InterPro" id="IPR051085">
    <property type="entry name" value="MB_O-acyltransferase"/>
</dbReference>
<keyword evidence="12" id="KW-1185">Reference proteome</keyword>
<feature type="transmembrane region" description="Helical" evidence="10">
    <location>
        <begin position="6"/>
        <end position="22"/>
    </location>
</feature>
<evidence type="ECO:0000256" key="3">
    <source>
        <dbReference type="ARBA" id="ARBA00022475"/>
    </source>
</evidence>
<evidence type="ECO:0000256" key="7">
    <source>
        <dbReference type="ARBA" id="ARBA00023136"/>
    </source>
</evidence>
<dbReference type="PIRSF" id="PIRSF016636">
    <property type="entry name" value="AlgI_DltB"/>
    <property type="match status" value="1"/>
</dbReference>
<keyword evidence="6 10" id="KW-1133">Transmembrane helix</keyword>
<feature type="transmembrane region" description="Helical" evidence="10">
    <location>
        <begin position="61"/>
        <end position="83"/>
    </location>
</feature>
<dbReference type="PATRIC" id="fig|1391654.3.peg.2834"/>
<dbReference type="Proteomes" id="UP000064967">
    <property type="component" value="Chromosome"/>
</dbReference>
<evidence type="ECO:0000256" key="10">
    <source>
        <dbReference type="SAM" id="Phobius"/>
    </source>
</evidence>
<evidence type="ECO:0000256" key="8">
    <source>
        <dbReference type="ARBA" id="ARBA00023315"/>
    </source>
</evidence>
<dbReference type="STRING" id="1391654.AKJ09_02800"/>
<protein>
    <submittedName>
        <fullName evidence="11">Putative poly(Beta-D-mannuronate) O-acetylase</fullName>
    </submittedName>
</protein>
<dbReference type="InterPro" id="IPR024194">
    <property type="entry name" value="Ac/AlaTfrase_AlgI/DltB"/>
</dbReference>
<keyword evidence="7 9" id="KW-0472">Membrane</keyword>
<evidence type="ECO:0000256" key="2">
    <source>
        <dbReference type="ARBA" id="ARBA00010323"/>
    </source>
</evidence>
<keyword evidence="4 9" id="KW-0808">Transferase</keyword>
<dbReference type="PANTHER" id="PTHR13285">
    <property type="entry name" value="ACYLTRANSFERASE"/>
    <property type="match status" value="1"/>
</dbReference>
<feature type="transmembrane region" description="Helical" evidence="10">
    <location>
        <begin position="169"/>
        <end position="188"/>
    </location>
</feature>
<dbReference type="InterPro" id="IPR004299">
    <property type="entry name" value="MBOAT_fam"/>
</dbReference>